<evidence type="ECO:0000256" key="1">
    <source>
        <dbReference type="ARBA" id="ARBA00008814"/>
    </source>
</evidence>
<dbReference type="KEGG" id="mob:NCTC10112_00021"/>
<dbReference type="RefSeq" id="WP_022935918.1">
    <property type="nucleotide sequence ID" value="NZ_LR214940.1"/>
</dbReference>
<sequence>MKNIKNEKNKFKLFKIGIATLPLITLSFLPISCTPPKSDTNKITIEDMVGDKVNITKNPKKVACISRTSYDLLVAFGLEKNIAGVFSNIKNNPWTKFFDENINKKATLQYKESEESLLSQNVDLVFSPEKYLSDMWNKARIPAATISLYHNNGFKNYVYYYADLITKIWDSKEVKQKAETWKNLMQKAIDEVSQKISKSNLPKKSIYYVRGDKNRGINYTDNGNSFIEYIYSDLFNLDYIGKRFINPQPSIEEVIKANPDFISLGGTYQNDLRKTLLKDYSHLQAIKNNKYFNIPLGLTPFEQLNIFSSAFIYDQANKIYPELFKFDVKNEIIKISKIFFNKDLSNELVDRMLKGLPFNG</sequence>
<dbReference type="SUPFAM" id="SSF53807">
    <property type="entry name" value="Helical backbone' metal receptor"/>
    <property type="match status" value="1"/>
</dbReference>
<dbReference type="Pfam" id="PF01497">
    <property type="entry name" value="Peripla_BP_2"/>
    <property type="match status" value="1"/>
</dbReference>
<dbReference type="Proteomes" id="UP000290482">
    <property type="component" value="Chromosome"/>
</dbReference>
<keyword evidence="4" id="KW-1185">Reference proteome</keyword>
<dbReference type="InterPro" id="IPR050902">
    <property type="entry name" value="ABC_Transporter_SBP"/>
</dbReference>
<protein>
    <submittedName>
        <fullName evidence="3">Periplasmic binding protein</fullName>
    </submittedName>
</protein>
<evidence type="ECO:0000313" key="3">
    <source>
        <dbReference type="EMBL" id="VEU55143.1"/>
    </source>
</evidence>
<dbReference type="OrthoDB" id="407958at2"/>
<comment type="similarity">
    <text evidence="1">Belongs to the bacterial solute-binding protein 8 family.</text>
</comment>
<proteinExistence type="inferred from homology"/>
<reference evidence="3 4" key="1">
    <citation type="submission" date="2019-01" db="EMBL/GenBank/DDBJ databases">
        <authorList>
            <consortium name="Pathogen Informatics"/>
        </authorList>
    </citation>
    <scope>NUCLEOTIDE SEQUENCE [LARGE SCALE GENOMIC DNA]</scope>
    <source>
        <strain evidence="3 4">NCTC10112</strain>
    </source>
</reference>
<dbReference type="AlphaFoldDB" id="A0A448ZV70"/>
<name>A0A448ZV70_METOS</name>
<dbReference type="GO" id="GO:0071281">
    <property type="term" value="P:cellular response to iron ion"/>
    <property type="evidence" value="ECO:0007669"/>
    <property type="project" value="TreeGrafter"/>
</dbReference>
<dbReference type="Gene3D" id="3.40.50.1980">
    <property type="entry name" value="Nitrogenase molybdenum iron protein domain"/>
    <property type="match status" value="2"/>
</dbReference>
<gene>
    <name evidence="3" type="ORF">NCTC10112_00021</name>
</gene>
<dbReference type="PANTHER" id="PTHR30535">
    <property type="entry name" value="VITAMIN B12-BINDING PROTEIN"/>
    <property type="match status" value="1"/>
</dbReference>
<dbReference type="InterPro" id="IPR002491">
    <property type="entry name" value="ABC_transptr_periplasmic_BD"/>
</dbReference>
<evidence type="ECO:0000313" key="4">
    <source>
        <dbReference type="Proteomes" id="UP000290482"/>
    </source>
</evidence>
<organism evidence="3 4">
    <name type="scientific">Metamycoplasma orale</name>
    <name type="common">Mycoplasma orale</name>
    <dbReference type="NCBI Taxonomy" id="2121"/>
    <lineage>
        <taxon>Bacteria</taxon>
        <taxon>Bacillati</taxon>
        <taxon>Mycoplasmatota</taxon>
        <taxon>Mycoplasmoidales</taxon>
        <taxon>Metamycoplasmataceae</taxon>
        <taxon>Metamycoplasma</taxon>
    </lineage>
</organism>
<dbReference type="PROSITE" id="PS50983">
    <property type="entry name" value="FE_B12_PBP"/>
    <property type="match status" value="1"/>
</dbReference>
<evidence type="ECO:0000259" key="2">
    <source>
        <dbReference type="PROSITE" id="PS50983"/>
    </source>
</evidence>
<dbReference type="EMBL" id="LR214940">
    <property type="protein sequence ID" value="VEU55143.1"/>
    <property type="molecule type" value="Genomic_DNA"/>
</dbReference>
<feature type="domain" description="Fe/B12 periplasmic-binding" evidence="2">
    <location>
        <begin position="61"/>
        <end position="323"/>
    </location>
</feature>
<dbReference type="PANTHER" id="PTHR30535:SF34">
    <property type="entry name" value="MOLYBDATE-BINDING PROTEIN MOLA"/>
    <property type="match status" value="1"/>
</dbReference>
<accession>A0A448ZV70</accession>